<dbReference type="InterPro" id="IPR043131">
    <property type="entry name" value="BCAT-like_N"/>
</dbReference>
<keyword evidence="4" id="KW-0808">Transferase</keyword>
<dbReference type="PANTHER" id="PTHR42743">
    <property type="entry name" value="AMINO-ACID AMINOTRANSFERASE"/>
    <property type="match status" value="1"/>
</dbReference>
<name>H2BU20_GILLR</name>
<dbReference type="FunFam" id="3.20.10.10:FF:000002">
    <property type="entry name" value="D-alanine aminotransferase"/>
    <property type="match status" value="1"/>
</dbReference>
<dbReference type="GO" id="GO:0008652">
    <property type="term" value="P:amino acid biosynthetic process"/>
    <property type="evidence" value="ECO:0007669"/>
    <property type="project" value="UniProtKB-ARBA"/>
</dbReference>
<dbReference type="RefSeq" id="WP_006987938.1">
    <property type="nucleotide sequence ID" value="NZ_JH594606.1"/>
</dbReference>
<dbReference type="STRING" id="865937.Gilli_0930"/>
<dbReference type="EMBL" id="JH594606">
    <property type="protein sequence ID" value="EHQ01616.1"/>
    <property type="molecule type" value="Genomic_DNA"/>
</dbReference>
<evidence type="ECO:0000256" key="3">
    <source>
        <dbReference type="ARBA" id="ARBA00022898"/>
    </source>
</evidence>
<proteinExistence type="inferred from homology"/>
<organism evidence="4 5">
    <name type="scientific">Gillisia limnaea (strain DSM 15749 / LMG 21470 / R-8282)</name>
    <dbReference type="NCBI Taxonomy" id="865937"/>
    <lineage>
        <taxon>Bacteria</taxon>
        <taxon>Pseudomonadati</taxon>
        <taxon>Bacteroidota</taxon>
        <taxon>Flavobacteriia</taxon>
        <taxon>Flavobacteriales</taxon>
        <taxon>Flavobacteriaceae</taxon>
        <taxon>Gillisia</taxon>
    </lineage>
</organism>
<evidence type="ECO:0000313" key="4">
    <source>
        <dbReference type="EMBL" id="EHQ01616.1"/>
    </source>
</evidence>
<dbReference type="Gene3D" id="3.20.10.10">
    <property type="entry name" value="D-amino Acid Aminotransferase, subunit A, domain 2"/>
    <property type="match status" value="1"/>
</dbReference>
<dbReference type="eggNOG" id="COG0115">
    <property type="taxonomic scope" value="Bacteria"/>
</dbReference>
<dbReference type="Gene3D" id="3.30.470.10">
    <property type="match status" value="1"/>
</dbReference>
<dbReference type="SUPFAM" id="SSF56752">
    <property type="entry name" value="D-aminoacid aminotransferase-like PLP-dependent enzymes"/>
    <property type="match status" value="1"/>
</dbReference>
<dbReference type="OrthoDB" id="9804984at2"/>
<dbReference type="InterPro" id="IPR043132">
    <property type="entry name" value="BCAT-like_C"/>
</dbReference>
<dbReference type="AlphaFoldDB" id="H2BU20"/>
<sequence length="286" mass="33027">MKPKKNYPAEVYLNGKWLKHDQAFVSVFDRGFMFGDGIYEVTPFYNGIPFKLKEHLERLQYCLNEVQIEFDVTSLEKIMLEAVSRAGLSKSDAAVYIQISRGTAPRTHFFPENPTPVILLYSFPVNLEKFETKRWKLLVSEDKRWHRCDIKTTALMASIMANDEAISLDFEENLLVRKGYFTEASHSSAFFVKYKTVYTHPEGPNILSGITRKQIILLCKNSGIKVKEKAVHLDELVEVDEIFLTGTTTQVVRVESVHSREKELFRARKSDITTFLQNEFIKLTRA</sequence>
<dbReference type="GO" id="GO:0046394">
    <property type="term" value="P:carboxylic acid biosynthetic process"/>
    <property type="evidence" value="ECO:0007669"/>
    <property type="project" value="UniProtKB-ARBA"/>
</dbReference>
<dbReference type="Proteomes" id="UP000003844">
    <property type="component" value="Unassembled WGS sequence"/>
</dbReference>
<dbReference type="GO" id="GO:0008483">
    <property type="term" value="F:transaminase activity"/>
    <property type="evidence" value="ECO:0007669"/>
    <property type="project" value="UniProtKB-KW"/>
</dbReference>
<keyword evidence="4" id="KW-0032">Aminotransferase</keyword>
<dbReference type="HOGENOM" id="CLU_020844_4_1_10"/>
<dbReference type="PANTHER" id="PTHR42743:SF10">
    <property type="entry name" value="D-ALANINE AMINOTRANSFERASE"/>
    <property type="match status" value="1"/>
</dbReference>
<protein>
    <submittedName>
        <fullName evidence="4">Aminotransferase class IV</fullName>
    </submittedName>
</protein>
<evidence type="ECO:0000256" key="1">
    <source>
        <dbReference type="ARBA" id="ARBA00001933"/>
    </source>
</evidence>
<comment type="cofactor">
    <cofactor evidence="1">
        <name>pyridoxal 5'-phosphate</name>
        <dbReference type="ChEBI" id="CHEBI:597326"/>
    </cofactor>
</comment>
<accession>H2BU20</accession>
<keyword evidence="3" id="KW-0663">Pyridoxal phosphate</keyword>
<dbReference type="Pfam" id="PF01063">
    <property type="entry name" value="Aminotran_4"/>
    <property type="match status" value="1"/>
</dbReference>
<dbReference type="InterPro" id="IPR001544">
    <property type="entry name" value="Aminotrans_IV"/>
</dbReference>
<dbReference type="InterPro" id="IPR036038">
    <property type="entry name" value="Aminotransferase-like"/>
</dbReference>
<reference evidence="5" key="1">
    <citation type="journal article" date="2012" name="Stand. Genomic Sci.">
        <title>Genome sequence of the Antarctic rhodopsins-containing flavobacterium Gillisia limnaea type strain (R-8282(T)).</title>
        <authorList>
            <person name="Riedel T."/>
            <person name="Held B."/>
            <person name="Nolan M."/>
            <person name="Lucas S."/>
            <person name="Lapidus A."/>
            <person name="Tice H."/>
            <person name="Del Rio T.G."/>
            <person name="Cheng J.F."/>
            <person name="Han C."/>
            <person name="Tapia R."/>
            <person name="Goodwin L.A."/>
            <person name="Pitluck S."/>
            <person name="Liolios K."/>
            <person name="Mavromatis K."/>
            <person name="Pagani I."/>
            <person name="Ivanova N."/>
            <person name="Mikhailova N."/>
            <person name="Pati A."/>
            <person name="Chen A."/>
            <person name="Palaniappan K."/>
            <person name="Land M."/>
            <person name="Rohde M."/>
            <person name="Tindall B.J."/>
            <person name="Detter J.C."/>
            <person name="Goker M."/>
            <person name="Bristow J."/>
            <person name="Eisen J.A."/>
            <person name="Markowitz V."/>
            <person name="Hugenholtz P."/>
            <person name="Kyrpides N.C."/>
            <person name="Klenk H.P."/>
            <person name="Woyke T."/>
        </authorList>
    </citation>
    <scope>NUCLEOTIDE SEQUENCE [LARGE SCALE GENOMIC DNA]</scope>
    <source>
        <strain evidence="5">DSM 15749 / LMG 21470 / R-8282</strain>
    </source>
</reference>
<comment type="similarity">
    <text evidence="2">Belongs to the class-IV pyridoxal-phosphate-dependent aminotransferase family.</text>
</comment>
<evidence type="ECO:0000313" key="5">
    <source>
        <dbReference type="Proteomes" id="UP000003844"/>
    </source>
</evidence>
<gene>
    <name evidence="4" type="ORF">Gilli_0930</name>
</gene>
<dbReference type="GO" id="GO:0005829">
    <property type="term" value="C:cytosol"/>
    <property type="evidence" value="ECO:0007669"/>
    <property type="project" value="TreeGrafter"/>
</dbReference>
<dbReference type="InterPro" id="IPR050571">
    <property type="entry name" value="Class-IV_PLP-Dep_Aminotrnsfr"/>
</dbReference>
<keyword evidence="5" id="KW-1185">Reference proteome</keyword>
<evidence type="ECO:0000256" key="2">
    <source>
        <dbReference type="ARBA" id="ARBA00009320"/>
    </source>
</evidence>